<dbReference type="EMBL" id="CP095046">
    <property type="protein sequence ID" value="UOQ70144.1"/>
    <property type="molecule type" value="Genomic_DNA"/>
</dbReference>
<name>A0A8T9PXZ0_9BACT</name>
<dbReference type="Proteomes" id="UP000831796">
    <property type="component" value="Chromosome"/>
</dbReference>
<evidence type="ECO:0000313" key="3">
    <source>
        <dbReference type="Proteomes" id="UP000831796"/>
    </source>
</evidence>
<feature type="transmembrane region" description="Helical" evidence="1">
    <location>
        <begin position="44"/>
        <end position="64"/>
    </location>
</feature>
<dbReference type="RefSeq" id="WP_244673568.1">
    <property type="nucleotide sequence ID" value="NZ_CP095046.1"/>
</dbReference>
<dbReference type="AlphaFoldDB" id="A0A8T9PXZ0"/>
<gene>
    <name evidence="2" type="ORF">MUN79_15370</name>
</gene>
<sequence>MILTIIQPVLWPWTLAAWVLKLGADCWFLSPVLRFLGRLRWRRWLLVLQLLYAPYALATGLLGLRGSYVWKERAVTT</sequence>
<accession>A0A8T9PXZ0</accession>
<feature type="transmembrane region" description="Helical" evidence="1">
    <location>
        <begin position="15"/>
        <end position="37"/>
    </location>
</feature>
<protein>
    <submittedName>
        <fullName evidence="2">Uncharacterized protein</fullName>
    </submittedName>
</protein>
<proteinExistence type="predicted"/>
<keyword evidence="3" id="KW-1185">Reference proteome</keyword>
<evidence type="ECO:0000256" key="1">
    <source>
        <dbReference type="SAM" id="Phobius"/>
    </source>
</evidence>
<keyword evidence="1" id="KW-0472">Membrane</keyword>
<dbReference type="KEGG" id="hcu:MUN79_15370"/>
<organism evidence="2 3">
    <name type="scientific">Hymenobacter cellulosilyticus</name>
    <dbReference type="NCBI Taxonomy" id="2932248"/>
    <lineage>
        <taxon>Bacteria</taxon>
        <taxon>Pseudomonadati</taxon>
        <taxon>Bacteroidota</taxon>
        <taxon>Cytophagia</taxon>
        <taxon>Cytophagales</taxon>
        <taxon>Hymenobacteraceae</taxon>
        <taxon>Hymenobacter</taxon>
    </lineage>
</organism>
<keyword evidence="1" id="KW-1133">Transmembrane helix</keyword>
<evidence type="ECO:0000313" key="2">
    <source>
        <dbReference type="EMBL" id="UOQ70144.1"/>
    </source>
</evidence>
<reference evidence="2" key="1">
    <citation type="submission" date="2022-04" db="EMBL/GenBank/DDBJ databases">
        <title>Hymenobacter sp. isolated from the air.</title>
        <authorList>
            <person name="Won M."/>
            <person name="Lee C.-M."/>
            <person name="Woen H.-Y."/>
            <person name="Kwon S.-W."/>
        </authorList>
    </citation>
    <scope>NUCLEOTIDE SEQUENCE</scope>
    <source>
        <strain evidence="2">5116S-3</strain>
    </source>
</reference>
<keyword evidence="1" id="KW-0812">Transmembrane</keyword>